<feature type="domain" description="YrdC-like" evidence="15">
    <location>
        <begin position="39"/>
        <end position="225"/>
    </location>
</feature>
<feature type="binding site" evidence="14">
    <location>
        <position position="93"/>
    </location>
    <ligand>
        <name>L-threonine</name>
        <dbReference type="ChEBI" id="CHEBI:57926"/>
    </ligand>
</feature>
<dbReference type="PANTHER" id="PTHR17490">
    <property type="entry name" value="SUA5"/>
    <property type="match status" value="1"/>
</dbReference>
<dbReference type="InterPro" id="IPR038385">
    <property type="entry name" value="Sua5/YwlC_C"/>
</dbReference>
<dbReference type="GO" id="GO:0006450">
    <property type="term" value="P:regulation of translational fidelity"/>
    <property type="evidence" value="ECO:0007669"/>
    <property type="project" value="TreeGrafter"/>
</dbReference>
<evidence type="ECO:0000256" key="13">
    <source>
        <dbReference type="PIRNR" id="PIRNR004930"/>
    </source>
</evidence>
<dbReference type="Pfam" id="PF03481">
    <property type="entry name" value="Sua5_C"/>
    <property type="match status" value="1"/>
</dbReference>
<keyword evidence="7 13" id="KW-0819">tRNA processing</keyword>
<evidence type="ECO:0000256" key="14">
    <source>
        <dbReference type="PIRSR" id="PIRSR004930-1"/>
    </source>
</evidence>
<dbReference type="EC" id="2.7.7.87" evidence="3 13"/>
<evidence type="ECO:0000256" key="2">
    <source>
        <dbReference type="ARBA" id="ARBA00007663"/>
    </source>
</evidence>
<reference evidence="16 17" key="1">
    <citation type="submission" date="2020-07" db="EMBL/GenBank/DDBJ databases">
        <authorList>
            <person name="Feng H."/>
        </authorList>
    </citation>
    <scope>NUCLEOTIDE SEQUENCE [LARGE SCALE GENOMIC DNA]</scope>
    <source>
        <strain evidence="17">s-11</strain>
    </source>
</reference>
<dbReference type="PANTHER" id="PTHR17490:SF16">
    <property type="entry name" value="THREONYLCARBAMOYL-AMP SYNTHASE"/>
    <property type="match status" value="1"/>
</dbReference>
<dbReference type="AlphaFoldDB" id="A0A7W1X872"/>
<feature type="binding site" evidence="14">
    <location>
        <position position="221"/>
    </location>
    <ligand>
        <name>ATP</name>
        <dbReference type="ChEBI" id="CHEBI:30616"/>
    </ligand>
</feature>
<keyword evidence="10 13" id="KW-0067">ATP-binding</keyword>
<evidence type="ECO:0000256" key="4">
    <source>
        <dbReference type="ARBA" id="ARBA00015492"/>
    </source>
</evidence>
<feature type="binding site" evidence="14">
    <location>
        <position position="88"/>
    </location>
    <ligand>
        <name>ATP</name>
        <dbReference type="ChEBI" id="CHEBI:30616"/>
    </ligand>
</feature>
<evidence type="ECO:0000313" key="16">
    <source>
        <dbReference type="EMBL" id="MBA4541850.1"/>
    </source>
</evidence>
<dbReference type="Pfam" id="PF01300">
    <property type="entry name" value="Sua5_yciO_yrdC"/>
    <property type="match status" value="1"/>
</dbReference>
<keyword evidence="9 13" id="KW-0547">Nucleotide-binding</keyword>
<evidence type="ECO:0000256" key="10">
    <source>
        <dbReference type="ARBA" id="ARBA00022840"/>
    </source>
</evidence>
<gene>
    <name evidence="16" type="ORF">H1164_02890</name>
</gene>
<keyword evidence="6 13" id="KW-0808">Transferase</keyword>
<organism evidence="16 17">
    <name type="scientific">Thermoactinomyces daqus</name>
    <dbReference type="NCBI Taxonomy" id="1329516"/>
    <lineage>
        <taxon>Bacteria</taxon>
        <taxon>Bacillati</taxon>
        <taxon>Bacillota</taxon>
        <taxon>Bacilli</taxon>
        <taxon>Bacillales</taxon>
        <taxon>Thermoactinomycetaceae</taxon>
        <taxon>Thermoactinomyces</taxon>
    </lineage>
</organism>
<dbReference type="FunFam" id="3.90.870.10:FF:000008">
    <property type="entry name" value="Threonylcarbamoyl-AMP synthase"/>
    <property type="match status" value="1"/>
</dbReference>
<dbReference type="InterPro" id="IPR017945">
    <property type="entry name" value="DHBP_synth_RibB-like_a/b_dom"/>
</dbReference>
<dbReference type="OrthoDB" id="9814580at2"/>
<feature type="binding site" evidence="14">
    <location>
        <position position="84"/>
    </location>
    <ligand>
        <name>ATP</name>
        <dbReference type="ChEBI" id="CHEBI:30616"/>
    </ligand>
</feature>
<dbReference type="GO" id="GO:0000049">
    <property type="term" value="F:tRNA binding"/>
    <property type="evidence" value="ECO:0007669"/>
    <property type="project" value="TreeGrafter"/>
</dbReference>
<dbReference type="EMBL" id="JACEIP010000003">
    <property type="protein sequence ID" value="MBA4541850.1"/>
    <property type="molecule type" value="Genomic_DNA"/>
</dbReference>
<keyword evidence="5 13" id="KW-0963">Cytoplasm</keyword>
<dbReference type="NCBIfam" id="TIGR00057">
    <property type="entry name" value="L-threonylcarbamoyladenylate synthase"/>
    <property type="match status" value="1"/>
</dbReference>
<dbReference type="Gene3D" id="3.40.50.11030">
    <property type="entry name" value="Threonylcarbamoyl-AMP synthase, C-terminal domain"/>
    <property type="match status" value="1"/>
</dbReference>
<evidence type="ECO:0000256" key="11">
    <source>
        <dbReference type="ARBA" id="ARBA00029774"/>
    </source>
</evidence>
<feature type="binding site" evidence="14">
    <location>
        <position position="177"/>
    </location>
    <ligand>
        <name>ATP</name>
        <dbReference type="ChEBI" id="CHEBI:30616"/>
    </ligand>
</feature>
<dbReference type="SUPFAM" id="SSF55821">
    <property type="entry name" value="YrdC/RibB"/>
    <property type="match status" value="1"/>
</dbReference>
<proteinExistence type="inferred from homology"/>
<keyword evidence="8 13" id="KW-0548">Nucleotidyltransferase</keyword>
<evidence type="ECO:0000313" key="17">
    <source>
        <dbReference type="Proteomes" id="UP000530514"/>
    </source>
</evidence>
<evidence type="ECO:0000256" key="12">
    <source>
        <dbReference type="ARBA" id="ARBA00048366"/>
    </source>
</evidence>
<feature type="binding site" evidence="14">
    <location>
        <position position="143"/>
    </location>
    <ligand>
        <name>ATP</name>
        <dbReference type="ChEBI" id="CHEBI:30616"/>
    </ligand>
</feature>
<evidence type="ECO:0000256" key="9">
    <source>
        <dbReference type="ARBA" id="ARBA00022741"/>
    </source>
</evidence>
<evidence type="ECO:0000259" key="15">
    <source>
        <dbReference type="PROSITE" id="PS51163"/>
    </source>
</evidence>
<dbReference type="PROSITE" id="PS51163">
    <property type="entry name" value="YRDC"/>
    <property type="match status" value="1"/>
</dbReference>
<accession>A0A7W1X872</accession>
<feature type="binding site" evidence="14">
    <location>
        <position position="169"/>
    </location>
    <ligand>
        <name>ATP</name>
        <dbReference type="ChEBI" id="CHEBI:30616"/>
    </ligand>
</feature>
<dbReference type="GO" id="GO:0061710">
    <property type="term" value="F:L-threonylcarbamoyladenylate synthase"/>
    <property type="evidence" value="ECO:0007669"/>
    <property type="project" value="UniProtKB-EC"/>
</dbReference>
<dbReference type="InterPro" id="IPR005145">
    <property type="entry name" value="Sua5_C"/>
</dbReference>
<feature type="binding site" evidence="14">
    <location>
        <position position="61"/>
    </location>
    <ligand>
        <name>L-threonine</name>
        <dbReference type="ChEBI" id="CHEBI:57926"/>
    </ligand>
</feature>
<dbReference type="Proteomes" id="UP000530514">
    <property type="component" value="Unassembled WGS sequence"/>
</dbReference>
<comment type="catalytic activity">
    <reaction evidence="12 13">
        <text>L-threonine + hydrogencarbonate + ATP = L-threonylcarbamoyladenylate + diphosphate + H2O</text>
        <dbReference type="Rhea" id="RHEA:36407"/>
        <dbReference type="ChEBI" id="CHEBI:15377"/>
        <dbReference type="ChEBI" id="CHEBI:17544"/>
        <dbReference type="ChEBI" id="CHEBI:30616"/>
        <dbReference type="ChEBI" id="CHEBI:33019"/>
        <dbReference type="ChEBI" id="CHEBI:57926"/>
        <dbReference type="ChEBI" id="CHEBI:73682"/>
        <dbReference type="EC" id="2.7.7.87"/>
    </reaction>
</comment>
<evidence type="ECO:0000256" key="6">
    <source>
        <dbReference type="ARBA" id="ARBA00022679"/>
    </source>
</evidence>
<dbReference type="InterPro" id="IPR006070">
    <property type="entry name" value="Sua5-like_dom"/>
</dbReference>
<evidence type="ECO:0000256" key="3">
    <source>
        <dbReference type="ARBA" id="ARBA00012584"/>
    </source>
</evidence>
<keyword evidence="17" id="KW-1185">Reference proteome</keyword>
<dbReference type="PIRSF" id="PIRSF004930">
    <property type="entry name" value="Tln_factor_SUA5"/>
    <property type="match status" value="1"/>
</dbReference>
<dbReference type="FunFam" id="3.40.50.11030:FF:000001">
    <property type="entry name" value="Threonylcarbamoyl-AMP synthase"/>
    <property type="match status" value="1"/>
</dbReference>
<protein>
    <recommendedName>
        <fullName evidence="4 13">Threonylcarbamoyl-AMP synthase</fullName>
        <shortName evidence="13">TC-AMP synthase</shortName>
        <ecNumber evidence="3 13">2.7.7.87</ecNumber>
    </recommendedName>
    <alternativeName>
        <fullName evidence="11 13">L-threonylcarbamoyladenylate synthase</fullName>
    </alternativeName>
</protein>
<comment type="similarity">
    <text evidence="2 13">Belongs to the SUA5 family.</text>
</comment>
<comment type="function">
    <text evidence="13">Required for the formation of a threonylcarbamoyl group on adenosine at position 37 (t(6)A37) in tRNAs that read codons beginning with adenine.</text>
</comment>
<dbReference type="InterPro" id="IPR050156">
    <property type="entry name" value="TC-AMP_synthase_SUA5"/>
</dbReference>
<comment type="subcellular location">
    <subcellularLocation>
        <location evidence="1 13">Cytoplasm</location>
    </subcellularLocation>
</comment>
<name>A0A7W1X872_9BACL</name>
<evidence type="ECO:0000256" key="7">
    <source>
        <dbReference type="ARBA" id="ARBA00022694"/>
    </source>
</evidence>
<evidence type="ECO:0000256" key="5">
    <source>
        <dbReference type="ARBA" id="ARBA00022490"/>
    </source>
</evidence>
<dbReference type="GO" id="GO:0008033">
    <property type="term" value="P:tRNA processing"/>
    <property type="evidence" value="ECO:0007669"/>
    <property type="project" value="UniProtKB-KW"/>
</dbReference>
<feature type="binding site" evidence="14">
    <location>
        <position position="260"/>
    </location>
    <ligand>
        <name>ATP</name>
        <dbReference type="ChEBI" id="CHEBI:30616"/>
    </ligand>
</feature>
<feature type="binding site" evidence="14">
    <location>
        <position position="167"/>
    </location>
    <ligand>
        <name>L-threonine</name>
        <dbReference type="ChEBI" id="CHEBI:57926"/>
    </ligand>
</feature>
<dbReference type="GO" id="GO:0005524">
    <property type="term" value="F:ATP binding"/>
    <property type="evidence" value="ECO:0007669"/>
    <property type="project" value="UniProtKB-UniRule"/>
</dbReference>
<dbReference type="InterPro" id="IPR010923">
    <property type="entry name" value="T(6)A37_SUA5"/>
</dbReference>
<feature type="binding site" evidence="14">
    <location>
        <position position="147"/>
    </location>
    <ligand>
        <name>L-threonine</name>
        <dbReference type="ChEBI" id="CHEBI:57926"/>
    </ligand>
</feature>
<evidence type="ECO:0000256" key="8">
    <source>
        <dbReference type="ARBA" id="ARBA00022695"/>
    </source>
</evidence>
<dbReference type="GO" id="GO:0003725">
    <property type="term" value="F:double-stranded RNA binding"/>
    <property type="evidence" value="ECO:0007669"/>
    <property type="project" value="UniProtKB-UniRule"/>
</dbReference>
<dbReference type="GO" id="GO:0005737">
    <property type="term" value="C:cytoplasm"/>
    <property type="evidence" value="ECO:0007669"/>
    <property type="project" value="UniProtKB-SubCell"/>
</dbReference>
<evidence type="ECO:0000256" key="1">
    <source>
        <dbReference type="ARBA" id="ARBA00004496"/>
    </source>
</evidence>
<sequence>MIVEQQNGAKGKGESKVNHKETEWARVDGSLTVEALRQTREIREGARILREGGLVAFPTETVYGLGAAATLKSAVNGIFSAKGRPSDNPLIVHVGEKNQVSLVAKEVSPLAQSLIDRFWPGPLTIVVPHRGNLAENVTAGLSTVGIRMPDHPTALALLQETGLPVAAPSANRSGRPSPTEARHVFEDLAGRIDLILDGGPTGVGVESTVVDVSTEVPVLLRPGGITLEQLTEAVGRVEVDPGLRSKDEVPRAPGMKYRHYAPRGQMWLIRGELLPMHGKMRKLAQEYQSQGKRVGILTTEEYRRDFSADVVIACGRRENPASVARNLYHALREFDDRGVEVILAEAFPEHGLYHSVMNRLLKAAGGNVLDVGSAVKPDSGRI</sequence>
<comment type="caution">
    <text evidence="16">The sequence shown here is derived from an EMBL/GenBank/DDBJ whole genome shotgun (WGS) entry which is preliminary data.</text>
</comment>
<dbReference type="Gene3D" id="3.90.870.10">
    <property type="entry name" value="DHBP synthase"/>
    <property type="match status" value="1"/>
</dbReference>
<feature type="binding site" evidence="14">
    <location>
        <position position="207"/>
    </location>
    <ligand>
        <name>L-threonine</name>
        <dbReference type="ChEBI" id="CHEBI:57926"/>
    </ligand>
</feature>